<evidence type="ECO:0000313" key="2">
    <source>
        <dbReference type="WBParaSite" id="ACRNAN_scaffold2603.g8665.t1"/>
    </source>
</evidence>
<dbReference type="GO" id="GO:0003676">
    <property type="term" value="F:nucleic acid binding"/>
    <property type="evidence" value="ECO:0007669"/>
    <property type="project" value="InterPro"/>
</dbReference>
<organism evidence="1 2">
    <name type="scientific">Acrobeloides nanus</name>
    <dbReference type="NCBI Taxonomy" id="290746"/>
    <lineage>
        <taxon>Eukaryota</taxon>
        <taxon>Metazoa</taxon>
        <taxon>Ecdysozoa</taxon>
        <taxon>Nematoda</taxon>
        <taxon>Chromadorea</taxon>
        <taxon>Rhabditida</taxon>
        <taxon>Tylenchina</taxon>
        <taxon>Cephalobomorpha</taxon>
        <taxon>Cephaloboidea</taxon>
        <taxon>Cephalobidae</taxon>
        <taxon>Acrobeloides</taxon>
    </lineage>
</organism>
<evidence type="ECO:0000313" key="1">
    <source>
        <dbReference type="Proteomes" id="UP000887540"/>
    </source>
</evidence>
<dbReference type="Gene3D" id="3.30.420.10">
    <property type="entry name" value="Ribonuclease H-like superfamily/Ribonuclease H"/>
    <property type="match status" value="1"/>
</dbReference>
<dbReference type="InterPro" id="IPR036397">
    <property type="entry name" value="RNaseH_sf"/>
</dbReference>
<reference evidence="2" key="1">
    <citation type="submission" date="2022-11" db="UniProtKB">
        <authorList>
            <consortium name="WormBaseParasite"/>
        </authorList>
    </citation>
    <scope>IDENTIFICATION</scope>
</reference>
<sequence length="298" mass="34528">MASNENTLRARMYNFNSKNIQSGKLYTVRHFMAEGVPKTTLYDILRRYDNNLPAIRQPGSGGSNAKLTPRNLATLKRQQQSEAKTLCGRLYRKFSNRSWIIDDESYFTLSHSTISGNNIFYTSDINNTPPSVKYSTKKKFEKKVLVWLAIGPNGCSKPLIKESNFAINGPVYLEECIKKRLIPYIRANYDDDYVFWPDKASSHYAKIVVKHLDQEGVNYVAKEDNPANVPEARSIEDFWSILKARVYANSWRAENTRQLTNRIKLCLRQMDRNLVQRLAADTKKRIDYIRRNGVIERQ</sequence>
<protein>
    <submittedName>
        <fullName evidence="2">Transposase</fullName>
    </submittedName>
</protein>
<dbReference type="WBParaSite" id="ACRNAN_scaffold2603.g8665.t1">
    <property type="protein sequence ID" value="ACRNAN_scaffold2603.g8665.t1"/>
    <property type="gene ID" value="ACRNAN_scaffold2603.g8665"/>
</dbReference>
<keyword evidence="1" id="KW-1185">Reference proteome</keyword>
<name>A0A914DJ04_9BILA</name>
<accession>A0A914DJ04</accession>
<dbReference type="Proteomes" id="UP000887540">
    <property type="component" value="Unplaced"/>
</dbReference>
<dbReference type="AlphaFoldDB" id="A0A914DJ04"/>
<proteinExistence type="predicted"/>